<dbReference type="Gene3D" id="2.30.110.10">
    <property type="entry name" value="Electron Transport, Fmn-binding Protein, Chain A"/>
    <property type="match status" value="1"/>
</dbReference>
<name>A0A1G9LTC6_9PSEU</name>
<evidence type="ECO:0000313" key="1">
    <source>
        <dbReference type="EMBL" id="SDL65236.1"/>
    </source>
</evidence>
<evidence type="ECO:0000313" key="2">
    <source>
        <dbReference type="Proteomes" id="UP000199682"/>
    </source>
</evidence>
<proteinExistence type="predicted"/>
<sequence>MTVIGKRPPAPDQRAVNDRMRMMLAVGDPVLARTHLALLHFTGRRSGRHYVVPAGVHEIGDRLVVATSARWRHNFTGALSGAVTWRGAHTPATFELVESAAEVADGYLKLITSLGPEGTERKLGLIVPADRPVTLADAAAAVTSHGLALIGITLKPAHHIRKGQPA</sequence>
<dbReference type="AlphaFoldDB" id="A0A1G9LTC6"/>
<reference evidence="2" key="1">
    <citation type="submission" date="2016-10" db="EMBL/GenBank/DDBJ databases">
        <authorList>
            <person name="Varghese N."/>
            <person name="Submissions S."/>
        </authorList>
    </citation>
    <scope>NUCLEOTIDE SEQUENCE [LARGE SCALE GENOMIC DNA]</scope>
    <source>
        <strain evidence="2">DSM 44796</strain>
    </source>
</reference>
<dbReference type="RefSeq" id="WP_090009149.1">
    <property type="nucleotide sequence ID" value="NZ_FNET01000012.1"/>
</dbReference>
<dbReference type="InterPro" id="IPR012349">
    <property type="entry name" value="Split_barrel_FMN-bd"/>
</dbReference>
<dbReference type="Proteomes" id="UP000199682">
    <property type="component" value="Unassembled WGS sequence"/>
</dbReference>
<evidence type="ECO:0008006" key="3">
    <source>
        <dbReference type="Google" id="ProtNLM"/>
    </source>
</evidence>
<organism evidence="1 2">
    <name type="scientific">Lentzea albidocapillata subsp. violacea</name>
    <dbReference type="NCBI Taxonomy" id="128104"/>
    <lineage>
        <taxon>Bacteria</taxon>
        <taxon>Bacillati</taxon>
        <taxon>Actinomycetota</taxon>
        <taxon>Actinomycetes</taxon>
        <taxon>Pseudonocardiales</taxon>
        <taxon>Pseudonocardiaceae</taxon>
        <taxon>Lentzea</taxon>
    </lineage>
</organism>
<dbReference type="InterPro" id="IPR016791">
    <property type="entry name" value="Polyketide_synth_GrhN/RubW_prd"/>
</dbReference>
<gene>
    <name evidence="1" type="ORF">SAMN04488074_112178</name>
</gene>
<dbReference type="EMBL" id="FNET01000012">
    <property type="protein sequence ID" value="SDL65236.1"/>
    <property type="molecule type" value="Genomic_DNA"/>
</dbReference>
<dbReference type="PIRSF" id="PIRSF021513">
    <property type="entry name" value="GrhN_RubW_prd"/>
    <property type="match status" value="1"/>
</dbReference>
<protein>
    <recommendedName>
        <fullName evidence="3">Deazaflavin-dependent oxidoreductase, nitroreductase family</fullName>
    </recommendedName>
</protein>
<accession>A0A1G9LTC6</accession>